<feature type="transmembrane region" description="Helical" evidence="8">
    <location>
        <begin position="569"/>
        <end position="589"/>
    </location>
</feature>
<sequence length="647" mass="71296">MPGQIDDLNMPARMDHNLVVAADGDPERRKSSHVVEPPAFYDGKAVAQEHYMDDSSADDFPTEEDFRTLRRVPEKIPAKVYTIAFVELCERLSYYGAVQVFVNFIQQPNPGTSTGRALDPSAADAQPGALGLGQRASTGLTTFNQFWNYVMPLFGAWIADTYLGRFNTIWIAVCISITGHVILTASAAPSVLAHPHSAVAAFAIGIIVMGIGTGGFKPNISPLIAEQIPNERFRVEERNGERVLVDPAVTTARVYNWFYFFINVGALIGQIGMVYAERYVGFYLSFLIPTLVFCTSLPVLFYCKKFYRVRAPEGSVLGPAVKLLLSATKGRWHLNPVATWKHMNDGTFWDSVKPSKFDEASRPKWMTFDDAWVDEVARGWAACSVFLWYPLYWLTYNQINNNLTSQAAVMALHGVPNDVVSNLDPFALLIFIPICDLFLYPALRKAGIRFTPIKKIAMGFFTGSMAMIWACVIQYYIYKKSPCGTHASTGTLPNGDSCPNVDINVWAQTGSYVLIALSEIFASITSLEYGFSKAPKNMRSLVAAFALFMTAISSAIGEAFVPLSTDPLLVWNYGAMAVIAFIAGIIFFFQYRTLDKLEDELNALPTGHVGTAEQAADVERRLSAIIPGALHDRAASASKEGSVKEKA</sequence>
<accession>A0A0D1XZT8</accession>
<feature type="transmembrane region" description="Helical" evidence="8">
    <location>
        <begin position="509"/>
        <end position="529"/>
    </location>
</feature>
<organism evidence="9 10">
    <name type="scientific">Verruconis gallopava</name>
    <dbReference type="NCBI Taxonomy" id="253628"/>
    <lineage>
        <taxon>Eukaryota</taxon>
        <taxon>Fungi</taxon>
        <taxon>Dikarya</taxon>
        <taxon>Ascomycota</taxon>
        <taxon>Pezizomycotina</taxon>
        <taxon>Dothideomycetes</taxon>
        <taxon>Pleosporomycetidae</taxon>
        <taxon>Venturiales</taxon>
        <taxon>Sympoventuriaceae</taxon>
        <taxon>Verruconis</taxon>
    </lineage>
</organism>
<comment type="similarity">
    <text evidence="2 7">Belongs to the major facilitator superfamily. Proton-dependent oligopeptide transporter (POT/PTR) (TC 2.A.17) family.</text>
</comment>
<dbReference type="AlphaFoldDB" id="A0A0D1XZT8"/>
<dbReference type="GO" id="GO:0005886">
    <property type="term" value="C:plasma membrane"/>
    <property type="evidence" value="ECO:0007669"/>
    <property type="project" value="UniProtKB-ARBA"/>
</dbReference>
<keyword evidence="10" id="KW-1185">Reference proteome</keyword>
<evidence type="ECO:0000256" key="8">
    <source>
        <dbReference type="SAM" id="Phobius"/>
    </source>
</evidence>
<dbReference type="Proteomes" id="UP000053259">
    <property type="component" value="Unassembled WGS sequence"/>
</dbReference>
<dbReference type="InParanoid" id="A0A0D1XZT8"/>
<protein>
    <recommendedName>
        <fullName evidence="11">POT family proton-dependent oligopeptide transporter</fullName>
    </recommendedName>
</protein>
<keyword evidence="3 7" id="KW-0813">Transport</keyword>
<name>A0A0D1XZT8_9PEZI</name>
<keyword evidence="6 8" id="KW-0472">Membrane</keyword>
<feature type="transmembrane region" description="Helical" evidence="8">
    <location>
        <begin position="541"/>
        <end position="563"/>
    </location>
</feature>
<dbReference type="FunFam" id="1.20.1250.20:FF:000085">
    <property type="entry name" value="MFS peptide transporter Ptr2"/>
    <property type="match status" value="1"/>
</dbReference>
<evidence type="ECO:0000313" key="9">
    <source>
        <dbReference type="EMBL" id="KIW08326.1"/>
    </source>
</evidence>
<feature type="transmembrane region" description="Helical" evidence="8">
    <location>
        <begin position="455"/>
        <end position="477"/>
    </location>
</feature>
<reference evidence="9 10" key="1">
    <citation type="submission" date="2015-01" db="EMBL/GenBank/DDBJ databases">
        <title>The Genome Sequence of Ochroconis gallopava CBS43764.</title>
        <authorList>
            <consortium name="The Broad Institute Genomics Platform"/>
            <person name="Cuomo C."/>
            <person name="de Hoog S."/>
            <person name="Gorbushina A."/>
            <person name="Stielow B."/>
            <person name="Teixiera M."/>
            <person name="Abouelleil A."/>
            <person name="Chapman S.B."/>
            <person name="Priest M."/>
            <person name="Young S.K."/>
            <person name="Wortman J."/>
            <person name="Nusbaum C."/>
            <person name="Birren B."/>
        </authorList>
    </citation>
    <scope>NUCLEOTIDE SEQUENCE [LARGE SCALE GENOMIC DNA]</scope>
    <source>
        <strain evidence="9 10">CBS 43764</strain>
    </source>
</reference>
<evidence type="ECO:0008006" key="11">
    <source>
        <dbReference type="Google" id="ProtNLM"/>
    </source>
</evidence>
<evidence type="ECO:0000256" key="1">
    <source>
        <dbReference type="ARBA" id="ARBA00004141"/>
    </source>
</evidence>
<dbReference type="InterPro" id="IPR000109">
    <property type="entry name" value="POT_fam"/>
</dbReference>
<evidence type="ECO:0000256" key="2">
    <source>
        <dbReference type="ARBA" id="ARBA00005982"/>
    </source>
</evidence>
<dbReference type="GO" id="GO:0071916">
    <property type="term" value="F:dipeptide transmembrane transporter activity"/>
    <property type="evidence" value="ECO:0007669"/>
    <property type="project" value="UniProtKB-ARBA"/>
</dbReference>
<feature type="transmembrane region" description="Helical" evidence="8">
    <location>
        <begin position="426"/>
        <end position="443"/>
    </location>
</feature>
<evidence type="ECO:0000256" key="4">
    <source>
        <dbReference type="ARBA" id="ARBA00022692"/>
    </source>
</evidence>
<evidence type="ECO:0000256" key="5">
    <source>
        <dbReference type="ARBA" id="ARBA00022989"/>
    </source>
</evidence>
<gene>
    <name evidence="9" type="ORF">PV09_01243</name>
</gene>
<evidence type="ECO:0000256" key="7">
    <source>
        <dbReference type="RuleBase" id="RU003755"/>
    </source>
</evidence>
<evidence type="ECO:0000313" key="10">
    <source>
        <dbReference type="Proteomes" id="UP000053259"/>
    </source>
</evidence>
<comment type="subcellular location">
    <subcellularLocation>
        <location evidence="1 7">Membrane</location>
        <topology evidence="1 7">Multi-pass membrane protein</topology>
    </subcellularLocation>
</comment>
<feature type="transmembrane region" description="Helical" evidence="8">
    <location>
        <begin position="376"/>
        <end position="395"/>
    </location>
</feature>
<dbReference type="GeneID" id="27309216"/>
<feature type="transmembrane region" description="Helical" evidence="8">
    <location>
        <begin position="198"/>
        <end position="216"/>
    </location>
</feature>
<feature type="transmembrane region" description="Helical" evidence="8">
    <location>
        <begin position="257"/>
        <end position="276"/>
    </location>
</feature>
<dbReference type="PROSITE" id="PS01022">
    <property type="entry name" value="PTR2_1"/>
    <property type="match status" value="1"/>
</dbReference>
<feature type="transmembrane region" description="Helical" evidence="8">
    <location>
        <begin position="282"/>
        <end position="303"/>
    </location>
</feature>
<dbReference type="Pfam" id="PF00854">
    <property type="entry name" value="PTR2"/>
    <property type="match status" value="1"/>
</dbReference>
<keyword evidence="5 8" id="KW-1133">Transmembrane helix</keyword>
<proteinExistence type="inferred from homology"/>
<feature type="transmembrane region" description="Helical" evidence="8">
    <location>
        <begin position="170"/>
        <end position="192"/>
    </location>
</feature>
<dbReference type="PROSITE" id="PS01023">
    <property type="entry name" value="PTR2_2"/>
    <property type="match status" value="1"/>
</dbReference>
<dbReference type="RefSeq" id="XP_016218195.1">
    <property type="nucleotide sequence ID" value="XM_016354100.1"/>
</dbReference>
<keyword evidence="4 7" id="KW-0812">Transmembrane</keyword>
<evidence type="ECO:0000256" key="3">
    <source>
        <dbReference type="ARBA" id="ARBA00022448"/>
    </source>
</evidence>
<evidence type="ECO:0000256" key="6">
    <source>
        <dbReference type="ARBA" id="ARBA00023136"/>
    </source>
</evidence>
<dbReference type="Gene3D" id="1.20.1250.20">
    <property type="entry name" value="MFS general substrate transporter like domains"/>
    <property type="match status" value="1"/>
</dbReference>
<dbReference type="PANTHER" id="PTHR11654">
    <property type="entry name" value="OLIGOPEPTIDE TRANSPORTER-RELATED"/>
    <property type="match status" value="1"/>
</dbReference>
<dbReference type="EMBL" id="KN847531">
    <property type="protein sequence ID" value="KIW08326.1"/>
    <property type="molecule type" value="Genomic_DNA"/>
</dbReference>
<dbReference type="InterPro" id="IPR036259">
    <property type="entry name" value="MFS_trans_sf"/>
</dbReference>
<dbReference type="OrthoDB" id="8904098at2759"/>
<dbReference type="HOGENOM" id="CLU_004790_4_1_1"/>
<dbReference type="InterPro" id="IPR018456">
    <property type="entry name" value="PTR2_symporter_CS"/>
</dbReference>
<dbReference type="VEuPathDB" id="FungiDB:PV09_01243"/>
<dbReference type="SUPFAM" id="SSF103473">
    <property type="entry name" value="MFS general substrate transporter"/>
    <property type="match status" value="1"/>
</dbReference>